<dbReference type="NCBIfam" id="NF033483">
    <property type="entry name" value="PknB_PASTA_kin"/>
    <property type="match status" value="1"/>
</dbReference>
<evidence type="ECO:0000256" key="4">
    <source>
        <dbReference type="ARBA" id="ARBA00022737"/>
    </source>
</evidence>
<dbReference type="PANTHER" id="PTHR43289">
    <property type="entry name" value="MITOGEN-ACTIVATED PROTEIN KINASE KINASE KINASE 20-RELATED"/>
    <property type="match status" value="1"/>
</dbReference>
<evidence type="ECO:0000313" key="14">
    <source>
        <dbReference type="Proteomes" id="UP000568696"/>
    </source>
</evidence>
<evidence type="ECO:0000256" key="8">
    <source>
        <dbReference type="ARBA" id="ARBA00047899"/>
    </source>
</evidence>
<dbReference type="InterPro" id="IPR000719">
    <property type="entry name" value="Prot_kinase_dom"/>
</dbReference>
<keyword evidence="10" id="KW-0472">Membrane</keyword>
<dbReference type="InterPro" id="IPR011009">
    <property type="entry name" value="Kinase-like_dom_sf"/>
</dbReference>
<protein>
    <recommendedName>
        <fullName evidence="1">non-specific serine/threonine protein kinase</fullName>
        <ecNumber evidence="1">2.7.11.1</ecNumber>
    </recommendedName>
</protein>
<name>A0A7X8MVF4_9CORY</name>
<dbReference type="PANTHER" id="PTHR43289:SF6">
    <property type="entry name" value="SERINE_THREONINE-PROTEIN KINASE NEKL-3"/>
    <property type="match status" value="1"/>
</dbReference>
<proteinExistence type="predicted"/>
<dbReference type="FunFam" id="1.10.510.10:FF:000021">
    <property type="entry name" value="Serine/threonine protein kinase"/>
    <property type="match status" value="1"/>
</dbReference>
<feature type="domain" description="PASTA" evidence="12">
    <location>
        <begin position="587"/>
        <end position="653"/>
    </location>
</feature>
<dbReference type="AlphaFoldDB" id="A0A7X8MVF4"/>
<dbReference type="InterPro" id="IPR008271">
    <property type="entry name" value="Ser/Thr_kinase_AS"/>
</dbReference>
<dbReference type="SUPFAM" id="SSF56112">
    <property type="entry name" value="Protein kinase-like (PK-like)"/>
    <property type="match status" value="1"/>
</dbReference>
<dbReference type="Pfam" id="PF00069">
    <property type="entry name" value="Pkinase"/>
    <property type="match status" value="1"/>
</dbReference>
<feature type="domain" description="PASTA" evidence="12">
    <location>
        <begin position="386"/>
        <end position="452"/>
    </location>
</feature>
<dbReference type="GO" id="GO:0045717">
    <property type="term" value="P:negative regulation of fatty acid biosynthetic process"/>
    <property type="evidence" value="ECO:0007669"/>
    <property type="project" value="UniProtKB-ARBA"/>
</dbReference>
<evidence type="ECO:0000259" key="11">
    <source>
        <dbReference type="PROSITE" id="PS50011"/>
    </source>
</evidence>
<organism evidence="13 14">
    <name type="scientific">Corynebacterium pollutisoli</name>
    <dbReference type="NCBI Taxonomy" id="1610489"/>
    <lineage>
        <taxon>Bacteria</taxon>
        <taxon>Bacillati</taxon>
        <taxon>Actinomycetota</taxon>
        <taxon>Actinomycetes</taxon>
        <taxon>Mycobacteriales</taxon>
        <taxon>Corynebacteriaceae</taxon>
        <taxon>Corynebacterium</taxon>
    </lineage>
</organism>
<feature type="domain" description="Protein kinase" evidence="11">
    <location>
        <begin position="14"/>
        <end position="280"/>
    </location>
</feature>
<keyword evidence="10" id="KW-1133">Transmembrane helix</keyword>
<evidence type="ECO:0000259" key="12">
    <source>
        <dbReference type="PROSITE" id="PS51178"/>
    </source>
</evidence>
<accession>A0A7X8MVF4</accession>
<dbReference type="PROSITE" id="PS51178">
    <property type="entry name" value="PASTA"/>
    <property type="match status" value="4"/>
</dbReference>
<sequence length="711" mass="74925">MAQLAVGDLLEDRYRIDHPIARGGMSMVWRCVDLRLGRAVAAKVLDEKYIADPVFRQRFRREARAMAQLNHPNLVNVYDFGSDGDHLYLIMELITGGTLRELLAERGPMPPHAAAAVLRSVLTGLSVAHASGLVHRDIKPDNVLINGDHRVKLADFGLVRAAAAASTTSQIVGTAAYLSPEQVDGSDITPASDVYSAGIVLFELLTGTTPFSGDTPLDHAYRRLEDDVPAPSSRIDGVPPLVDALVATATARDPQDRFADAAEFLAALDDVAGELELPSFTVPIPQNSAATRAAAVPTDITDLVGPPTMVTEITEAPPVTETRVHEPIQPPIEPPAQAPVPARIPEEPVEQPAPVSNRSKVGLVVWLLVIALLTAAIAIGAWWFGSGRYGEIPQVLGMDRTAAVTTVEDAGFRAVTEIVYHDKVPADLIAGTEPADGEKVVRGNEVTVLVSQGRPTVPDPQGMDILSYQAAAAERTLSVTTGDPVWSADVTEGRVAETDPDVGEAVLIGSTVTVHLSRGPEPIQVPAIVGIPLAEAETRLAELDLTIARVEERFDADAPTGQVLAVSPEPGTTLTRGSEVSLVVNSGLTVPDVEGMSEADATAALNAAGFTVDNTRRDRSAVGTSPDTVVRTSPSAGEIVDPEDADVTLTLAGRVTVPDVVGMTAGQARDALDAVGLRANVRDDDAASVVTRQRPAAGDDARLDSTVRLTL</sequence>
<dbReference type="SMART" id="SM00740">
    <property type="entry name" value="PASTA"/>
    <property type="match status" value="5"/>
</dbReference>
<evidence type="ECO:0000256" key="2">
    <source>
        <dbReference type="ARBA" id="ARBA00022527"/>
    </source>
</evidence>
<keyword evidence="2" id="KW-0723">Serine/threonine-protein kinase</keyword>
<dbReference type="SMART" id="SM00220">
    <property type="entry name" value="S_TKc"/>
    <property type="match status" value="1"/>
</dbReference>
<comment type="caution">
    <text evidence="13">The sequence shown here is derived from an EMBL/GenBank/DDBJ whole genome shotgun (WGS) entry which is preliminary data.</text>
</comment>
<keyword evidence="6 13" id="KW-0418">Kinase</keyword>
<evidence type="ECO:0000256" key="9">
    <source>
        <dbReference type="ARBA" id="ARBA00048679"/>
    </source>
</evidence>
<dbReference type="PROSITE" id="PS00108">
    <property type="entry name" value="PROTEIN_KINASE_ST"/>
    <property type="match status" value="1"/>
</dbReference>
<feature type="domain" description="PASTA" evidence="12">
    <location>
        <begin position="654"/>
        <end position="711"/>
    </location>
</feature>
<dbReference type="Gene3D" id="3.30.10.20">
    <property type="match status" value="5"/>
</dbReference>
<dbReference type="Gene3D" id="3.30.200.20">
    <property type="entry name" value="Phosphorylase Kinase, domain 1"/>
    <property type="match status" value="1"/>
</dbReference>
<dbReference type="Gene3D" id="1.10.510.10">
    <property type="entry name" value="Transferase(Phosphotransferase) domain 1"/>
    <property type="match status" value="1"/>
</dbReference>
<dbReference type="InterPro" id="IPR005543">
    <property type="entry name" value="PASTA_dom"/>
</dbReference>
<dbReference type="GO" id="GO:0004674">
    <property type="term" value="F:protein serine/threonine kinase activity"/>
    <property type="evidence" value="ECO:0007669"/>
    <property type="project" value="UniProtKB-KW"/>
</dbReference>
<dbReference type="GO" id="GO:0005524">
    <property type="term" value="F:ATP binding"/>
    <property type="evidence" value="ECO:0007669"/>
    <property type="project" value="UniProtKB-KW"/>
</dbReference>
<dbReference type="Proteomes" id="UP000568696">
    <property type="component" value="Unassembled WGS sequence"/>
</dbReference>
<dbReference type="EMBL" id="JAAYSN010000125">
    <property type="protein sequence ID" value="NLP39049.1"/>
    <property type="molecule type" value="Genomic_DNA"/>
</dbReference>
<dbReference type="FunFam" id="3.30.200.20:FF:000035">
    <property type="entry name" value="Serine/threonine protein kinase Stk1"/>
    <property type="match status" value="1"/>
</dbReference>
<evidence type="ECO:0000256" key="6">
    <source>
        <dbReference type="ARBA" id="ARBA00022777"/>
    </source>
</evidence>
<evidence type="ECO:0000256" key="3">
    <source>
        <dbReference type="ARBA" id="ARBA00022679"/>
    </source>
</evidence>
<keyword evidence="10" id="KW-0812">Transmembrane</keyword>
<feature type="transmembrane region" description="Helical" evidence="10">
    <location>
        <begin position="363"/>
        <end position="384"/>
    </location>
</feature>
<comment type="catalytic activity">
    <reaction evidence="8">
        <text>L-threonyl-[protein] + ATP = O-phospho-L-threonyl-[protein] + ADP + H(+)</text>
        <dbReference type="Rhea" id="RHEA:46608"/>
        <dbReference type="Rhea" id="RHEA-COMP:11060"/>
        <dbReference type="Rhea" id="RHEA-COMP:11605"/>
        <dbReference type="ChEBI" id="CHEBI:15378"/>
        <dbReference type="ChEBI" id="CHEBI:30013"/>
        <dbReference type="ChEBI" id="CHEBI:30616"/>
        <dbReference type="ChEBI" id="CHEBI:61977"/>
        <dbReference type="ChEBI" id="CHEBI:456216"/>
        <dbReference type="EC" id="2.7.11.1"/>
    </reaction>
</comment>
<comment type="catalytic activity">
    <reaction evidence="9">
        <text>L-seryl-[protein] + ATP = O-phospho-L-seryl-[protein] + ADP + H(+)</text>
        <dbReference type="Rhea" id="RHEA:17989"/>
        <dbReference type="Rhea" id="RHEA-COMP:9863"/>
        <dbReference type="Rhea" id="RHEA-COMP:11604"/>
        <dbReference type="ChEBI" id="CHEBI:15378"/>
        <dbReference type="ChEBI" id="CHEBI:29999"/>
        <dbReference type="ChEBI" id="CHEBI:30616"/>
        <dbReference type="ChEBI" id="CHEBI:83421"/>
        <dbReference type="ChEBI" id="CHEBI:456216"/>
        <dbReference type="EC" id="2.7.11.1"/>
    </reaction>
</comment>
<keyword evidence="4" id="KW-0677">Repeat</keyword>
<dbReference type="PROSITE" id="PS50011">
    <property type="entry name" value="PROTEIN_KINASE_DOM"/>
    <property type="match status" value="1"/>
</dbReference>
<gene>
    <name evidence="13" type="primary">pknB</name>
    <name evidence="13" type="ORF">GX356_04925</name>
</gene>
<reference evidence="13 14" key="1">
    <citation type="journal article" date="2020" name="Biotechnol. Biofuels">
        <title>New insights from the biogas microbiome by comprehensive genome-resolved metagenomics of nearly 1600 species originating from multiple anaerobic digesters.</title>
        <authorList>
            <person name="Campanaro S."/>
            <person name="Treu L."/>
            <person name="Rodriguez-R L.M."/>
            <person name="Kovalovszki A."/>
            <person name="Ziels R.M."/>
            <person name="Maus I."/>
            <person name="Zhu X."/>
            <person name="Kougias P.G."/>
            <person name="Basile A."/>
            <person name="Luo G."/>
            <person name="Schluter A."/>
            <person name="Konstantinidis K.T."/>
            <person name="Angelidaki I."/>
        </authorList>
    </citation>
    <scope>NUCLEOTIDE SEQUENCE [LARGE SCALE GENOMIC DNA]</scope>
    <source>
        <strain evidence="13">AS23ysBPME_344</strain>
    </source>
</reference>
<keyword evidence="3" id="KW-0808">Transferase</keyword>
<keyword evidence="5" id="KW-0547">Nucleotide-binding</keyword>
<evidence type="ECO:0000313" key="13">
    <source>
        <dbReference type="EMBL" id="NLP39049.1"/>
    </source>
</evidence>
<dbReference type="Pfam" id="PF03793">
    <property type="entry name" value="PASTA"/>
    <property type="match status" value="5"/>
</dbReference>
<dbReference type="CDD" id="cd14014">
    <property type="entry name" value="STKc_PknB_like"/>
    <property type="match status" value="1"/>
</dbReference>
<evidence type="ECO:0000256" key="5">
    <source>
        <dbReference type="ARBA" id="ARBA00022741"/>
    </source>
</evidence>
<dbReference type="EC" id="2.7.11.1" evidence="1"/>
<evidence type="ECO:0000256" key="10">
    <source>
        <dbReference type="SAM" id="Phobius"/>
    </source>
</evidence>
<keyword evidence="7" id="KW-0067">ATP-binding</keyword>
<feature type="domain" description="PASTA" evidence="12">
    <location>
        <begin position="519"/>
        <end position="586"/>
    </location>
</feature>
<evidence type="ECO:0000256" key="1">
    <source>
        <dbReference type="ARBA" id="ARBA00012513"/>
    </source>
</evidence>
<dbReference type="CDD" id="cd06577">
    <property type="entry name" value="PASTA_pknB"/>
    <property type="match status" value="5"/>
</dbReference>
<evidence type="ECO:0000256" key="7">
    <source>
        <dbReference type="ARBA" id="ARBA00022840"/>
    </source>
</evidence>